<evidence type="ECO:0000313" key="2">
    <source>
        <dbReference type="Proteomes" id="UP000002432"/>
    </source>
</evidence>
<evidence type="ECO:0000313" key="1">
    <source>
        <dbReference type="EMBL" id="ABF43360.1"/>
    </source>
</evidence>
<dbReference type="AlphaFoldDB" id="Q1IIE0"/>
<proteinExistence type="predicted"/>
<dbReference type="STRING" id="204669.Acid345_4360"/>
<dbReference type="KEGG" id="aba:Acid345_4360"/>
<dbReference type="EMBL" id="CP000360">
    <property type="protein sequence ID" value="ABF43360.1"/>
    <property type="molecule type" value="Genomic_DNA"/>
</dbReference>
<dbReference type="Proteomes" id="UP000002432">
    <property type="component" value="Chromosome"/>
</dbReference>
<dbReference type="HOGENOM" id="CLU_786820_0_0_0"/>
<organism evidence="1 2">
    <name type="scientific">Koribacter versatilis (strain Ellin345)</name>
    <dbReference type="NCBI Taxonomy" id="204669"/>
    <lineage>
        <taxon>Bacteria</taxon>
        <taxon>Pseudomonadati</taxon>
        <taxon>Acidobacteriota</taxon>
        <taxon>Terriglobia</taxon>
        <taxon>Terriglobales</taxon>
        <taxon>Candidatus Korobacteraceae</taxon>
        <taxon>Candidatus Korobacter</taxon>
    </lineage>
</organism>
<keyword evidence="2" id="KW-1185">Reference proteome</keyword>
<dbReference type="OrthoDB" id="9134790at2"/>
<evidence type="ECO:0008006" key="3">
    <source>
        <dbReference type="Google" id="ProtNLM"/>
    </source>
</evidence>
<name>Q1IIE0_KORVE</name>
<sequence length="323" mass="34762">MKTQFIDLHAAADFMGPGAVEVNRYQSEITDIVRRRGVFGQRIKQVPATGHPSRFFEETAIAAPSAGNAFVDPRTIVATVSSPTRVERSVPLKAMVSQINYNLFDLEVGAQQSQFAYLQAKDLADAVSGLMRTHDVALWNGNDTSLSAPTTTQYYGVANQITSGGNITSVATTDSIVDALKSQIASMVANSNYECRPSAIYANPVLLDLLDREMKSEFNVVLSTSEITAGYKVKTLATQAGELPLIPDWSLGYTGTPGSGTAVLPAYIVQEDMIEYHWLTDANPRVFQLGLSGNLASQLVVVKFGGVVVKGASYAHAAVQVHR</sequence>
<accession>Q1IIE0</accession>
<dbReference type="eggNOG" id="ENOG502Z9HW">
    <property type="taxonomic scope" value="Bacteria"/>
</dbReference>
<protein>
    <recommendedName>
        <fullName evidence="3">Phage major capsid protein, HK97</fullName>
    </recommendedName>
</protein>
<gene>
    <name evidence="1" type="ordered locus">Acid345_4360</name>
</gene>
<reference evidence="1 2" key="1">
    <citation type="journal article" date="2009" name="Appl. Environ. Microbiol.">
        <title>Three genomes from the phylum Acidobacteria provide insight into the lifestyles of these microorganisms in soils.</title>
        <authorList>
            <person name="Ward N.L."/>
            <person name="Challacombe J.F."/>
            <person name="Janssen P.H."/>
            <person name="Henrissat B."/>
            <person name="Coutinho P.M."/>
            <person name="Wu M."/>
            <person name="Xie G."/>
            <person name="Haft D.H."/>
            <person name="Sait M."/>
            <person name="Badger J."/>
            <person name="Barabote R.D."/>
            <person name="Bradley B."/>
            <person name="Brettin T.S."/>
            <person name="Brinkac L.M."/>
            <person name="Bruce D."/>
            <person name="Creasy T."/>
            <person name="Daugherty S.C."/>
            <person name="Davidsen T.M."/>
            <person name="DeBoy R.T."/>
            <person name="Detter J.C."/>
            <person name="Dodson R.J."/>
            <person name="Durkin A.S."/>
            <person name="Ganapathy A."/>
            <person name="Gwinn-Giglio M."/>
            <person name="Han C.S."/>
            <person name="Khouri H."/>
            <person name="Kiss H."/>
            <person name="Kothari S.P."/>
            <person name="Madupu R."/>
            <person name="Nelson K.E."/>
            <person name="Nelson W.C."/>
            <person name="Paulsen I."/>
            <person name="Penn K."/>
            <person name="Ren Q."/>
            <person name="Rosovitz M.J."/>
            <person name="Selengut J.D."/>
            <person name="Shrivastava S."/>
            <person name="Sullivan S.A."/>
            <person name="Tapia R."/>
            <person name="Thompson L.S."/>
            <person name="Watkins K.L."/>
            <person name="Yang Q."/>
            <person name="Yu C."/>
            <person name="Zafar N."/>
            <person name="Zhou L."/>
            <person name="Kuske C.R."/>
        </authorList>
    </citation>
    <scope>NUCLEOTIDE SEQUENCE [LARGE SCALE GENOMIC DNA]</scope>
    <source>
        <strain evidence="1 2">Ellin345</strain>
    </source>
</reference>
<dbReference type="RefSeq" id="WP_011525157.1">
    <property type="nucleotide sequence ID" value="NC_008009.1"/>
</dbReference>
<dbReference type="EnsemblBacteria" id="ABF43360">
    <property type="protein sequence ID" value="ABF43360"/>
    <property type="gene ID" value="Acid345_4360"/>
</dbReference>